<gene>
    <name evidence="3" type="ORF">G1H10_13705</name>
</gene>
<organism evidence="3 4">
    <name type="scientific">Phytoactinopolyspora halotolerans</name>
    <dbReference type="NCBI Taxonomy" id="1981512"/>
    <lineage>
        <taxon>Bacteria</taxon>
        <taxon>Bacillati</taxon>
        <taxon>Actinomycetota</taxon>
        <taxon>Actinomycetes</taxon>
        <taxon>Jiangellales</taxon>
        <taxon>Jiangellaceae</taxon>
        <taxon>Phytoactinopolyspora</taxon>
    </lineage>
</organism>
<evidence type="ECO:0000256" key="1">
    <source>
        <dbReference type="SAM" id="MobiDB-lite"/>
    </source>
</evidence>
<dbReference type="RefSeq" id="WP_163738418.1">
    <property type="nucleotide sequence ID" value="NZ_JAAGOA010000008.1"/>
</dbReference>
<protein>
    <recommendedName>
        <fullName evidence="2">Polysaccharide pyruvyl transferase domain-containing protein</fullName>
    </recommendedName>
</protein>
<comment type="caution">
    <text evidence="3">The sequence shown here is derived from an EMBL/GenBank/DDBJ whole genome shotgun (WGS) entry which is preliminary data.</text>
</comment>
<dbReference type="Pfam" id="PF04230">
    <property type="entry name" value="PS_pyruv_trans"/>
    <property type="match status" value="1"/>
</dbReference>
<dbReference type="Proteomes" id="UP000475214">
    <property type="component" value="Unassembled WGS sequence"/>
</dbReference>
<dbReference type="AlphaFoldDB" id="A0A6L9S9C5"/>
<dbReference type="PANTHER" id="PTHR36836">
    <property type="entry name" value="COLANIC ACID BIOSYNTHESIS PROTEIN WCAK"/>
    <property type="match status" value="1"/>
</dbReference>
<reference evidence="3 4" key="1">
    <citation type="submission" date="2020-02" db="EMBL/GenBank/DDBJ databases">
        <authorList>
            <person name="Li X.-J."/>
            <person name="Han X.-M."/>
        </authorList>
    </citation>
    <scope>NUCLEOTIDE SEQUENCE [LARGE SCALE GENOMIC DNA]</scope>
    <source>
        <strain evidence="3 4">CCTCC AB 2017055</strain>
    </source>
</reference>
<evidence type="ECO:0000313" key="3">
    <source>
        <dbReference type="EMBL" id="NEE01224.1"/>
    </source>
</evidence>
<evidence type="ECO:0000313" key="4">
    <source>
        <dbReference type="Proteomes" id="UP000475214"/>
    </source>
</evidence>
<accession>A0A6L9S9C5</accession>
<name>A0A6L9S9C5_9ACTN</name>
<dbReference type="PANTHER" id="PTHR36836:SF1">
    <property type="entry name" value="COLANIC ACID BIOSYNTHESIS PROTEIN WCAK"/>
    <property type="match status" value="1"/>
</dbReference>
<keyword evidence="4" id="KW-1185">Reference proteome</keyword>
<feature type="region of interest" description="Disordered" evidence="1">
    <location>
        <begin position="53"/>
        <end position="72"/>
    </location>
</feature>
<dbReference type="InterPro" id="IPR007345">
    <property type="entry name" value="Polysacch_pyruvyl_Trfase"/>
</dbReference>
<proteinExistence type="predicted"/>
<evidence type="ECO:0000259" key="2">
    <source>
        <dbReference type="Pfam" id="PF04230"/>
    </source>
</evidence>
<dbReference type="EMBL" id="JAAGOA010000008">
    <property type="protein sequence ID" value="NEE01224.1"/>
    <property type="molecule type" value="Genomic_DNA"/>
</dbReference>
<sequence length="445" mass="49063">MSRYAVIGGTLWGNRGAEAMVATTIGRVRERDPGASFLIMSYFPERDRELLTSTADPTAPDDDAGRPAPDRPEIRVVDARPKDTVVQWVFAVLVRMAALLRLRLPDAVLPESVRALRRCRALFDVSGISFHDGRLAVVAYNLMCLWPAMLLKVPVIRLSQAMGPFRHPLNRLPARAMTKRAAHTFARGRHSAEHLRGLGVPDDRWSVAADVAFAYRASDSLTRENDERVDELAARLDRIRAGGTDVVAVVPSSLVMQKMNTDGTDYCALLEHLLSHLTAAGRHVLVLPNATRAGTDQLRNNDIAVITQLRERIAADPAGIDPQAVSYVDFDLNTASIRRLVEPCTLLVTSRFHAMVAGLALCVPTLVMGWSHKYEEILEMFGCDEHAVDFSAAEAHLLPMTDRMLADHEAIRERIQKALPDVTASAESQFDLLERLDHSSVTSSG</sequence>
<feature type="compositionally biased region" description="Basic and acidic residues" evidence="1">
    <location>
        <begin position="63"/>
        <end position="72"/>
    </location>
</feature>
<feature type="domain" description="Polysaccharide pyruvyl transferase" evidence="2">
    <location>
        <begin position="14"/>
        <end position="372"/>
    </location>
</feature>